<keyword evidence="2" id="KW-1185">Reference proteome</keyword>
<organism evidence="1 2">
    <name type="scientific">Fulvivirga kasyanovii</name>
    <dbReference type="NCBI Taxonomy" id="396812"/>
    <lineage>
        <taxon>Bacteria</taxon>
        <taxon>Pseudomonadati</taxon>
        <taxon>Bacteroidota</taxon>
        <taxon>Cytophagia</taxon>
        <taxon>Cytophagales</taxon>
        <taxon>Fulvivirgaceae</taxon>
        <taxon>Fulvivirga</taxon>
    </lineage>
</organism>
<evidence type="ECO:0000313" key="1">
    <source>
        <dbReference type="EMBL" id="MTI23539.1"/>
    </source>
</evidence>
<dbReference type="Proteomes" id="UP000798808">
    <property type="component" value="Unassembled WGS sequence"/>
</dbReference>
<reference evidence="1 2" key="1">
    <citation type="submission" date="2019-02" db="EMBL/GenBank/DDBJ databases">
        <authorList>
            <person name="Goldberg S.R."/>
            <person name="Haltli B.A."/>
            <person name="Correa H."/>
            <person name="Russell K.G."/>
        </authorList>
    </citation>
    <scope>NUCLEOTIDE SEQUENCE [LARGE SCALE GENOMIC DNA]</scope>
    <source>
        <strain evidence="1 2">JCM 16186</strain>
    </source>
</reference>
<dbReference type="EMBL" id="SMLW01000226">
    <property type="protein sequence ID" value="MTI23539.1"/>
    <property type="molecule type" value="Genomic_DNA"/>
</dbReference>
<dbReference type="RefSeq" id="WP_155168678.1">
    <property type="nucleotide sequence ID" value="NZ_BAAAFL010000012.1"/>
</dbReference>
<evidence type="ECO:0008006" key="3">
    <source>
        <dbReference type="Google" id="ProtNLM"/>
    </source>
</evidence>
<comment type="caution">
    <text evidence="1">The sequence shown here is derived from an EMBL/GenBank/DDBJ whole genome shotgun (WGS) entry which is preliminary data.</text>
</comment>
<dbReference type="PROSITE" id="PS51257">
    <property type="entry name" value="PROKAR_LIPOPROTEIN"/>
    <property type="match status" value="1"/>
</dbReference>
<sequence length="194" mass="21509">MIFFKQDHFFVALVVASIFLFSCSKDDDENDNINPTSTLTINDGRIAFDVSGFENTSIEGNVVYYLNNQYSIKYFNISDDEGIMHNNKTWYINFEQNSNDNIDLPEPGEYPIVQGSENTYDQTSFNATISAWTDLMTETGTSFGGNNGAISGTLKIISNTDGIVKGTFSFEASSEDGEKISVTNGQFAAPKNTW</sequence>
<gene>
    <name evidence="1" type="ORF">E1163_01100</name>
</gene>
<proteinExistence type="predicted"/>
<accession>A0ABW9RJH7</accession>
<evidence type="ECO:0000313" key="2">
    <source>
        <dbReference type="Proteomes" id="UP000798808"/>
    </source>
</evidence>
<name>A0ABW9RJH7_9BACT</name>
<protein>
    <recommendedName>
        <fullName evidence="3">DUF5017 domain-containing protein</fullName>
    </recommendedName>
</protein>